<name>A0A0L0T694_ALLM3</name>
<sequence>MAATSITPPPVPPRATGPAAVATPLHALLEQVLRVHVTDGRVFAGKLKCTDRDRNLVLSETVEITPQGDERHVAMVMVPGKHLTKVEALAVAALPLLVDQADLAPASNHGE</sequence>
<evidence type="ECO:0000259" key="1">
    <source>
        <dbReference type="SMART" id="SM00651"/>
    </source>
</evidence>
<accession>A0A0L0T694</accession>
<dbReference type="OrthoDB" id="368909at2759"/>
<dbReference type="Gene3D" id="2.30.30.100">
    <property type="match status" value="1"/>
</dbReference>
<dbReference type="SUPFAM" id="SSF50182">
    <property type="entry name" value="Sm-like ribonucleoproteins"/>
    <property type="match status" value="1"/>
</dbReference>
<dbReference type="InterPro" id="IPR034110">
    <property type="entry name" value="LSMD1_Sm"/>
</dbReference>
<dbReference type="InterPro" id="IPR010920">
    <property type="entry name" value="LSM_dom_sf"/>
</dbReference>
<organism evidence="2 3">
    <name type="scientific">Allomyces macrogynus (strain ATCC 38327)</name>
    <name type="common">Allomyces javanicus var. macrogynus</name>
    <dbReference type="NCBI Taxonomy" id="578462"/>
    <lineage>
        <taxon>Eukaryota</taxon>
        <taxon>Fungi</taxon>
        <taxon>Fungi incertae sedis</taxon>
        <taxon>Blastocladiomycota</taxon>
        <taxon>Blastocladiomycetes</taxon>
        <taxon>Blastocladiales</taxon>
        <taxon>Blastocladiaceae</taxon>
        <taxon>Allomyces</taxon>
    </lineage>
</organism>
<evidence type="ECO:0000313" key="3">
    <source>
        <dbReference type="Proteomes" id="UP000054350"/>
    </source>
</evidence>
<dbReference type="CDD" id="cd06168">
    <property type="entry name" value="LSMD1"/>
    <property type="match status" value="1"/>
</dbReference>
<feature type="domain" description="Sm" evidence="1">
    <location>
        <begin position="23"/>
        <end position="88"/>
    </location>
</feature>
<dbReference type="EMBL" id="GG745364">
    <property type="protein sequence ID" value="KNE70059.1"/>
    <property type="molecule type" value="Genomic_DNA"/>
</dbReference>
<dbReference type="PANTHER" id="PTHR10701">
    <property type="entry name" value="SMALL NUCLEAR RIBONUCLEOPROTEIN-ASSOCIATED PROTEIN B AND N"/>
    <property type="match status" value="1"/>
</dbReference>
<evidence type="ECO:0000313" key="2">
    <source>
        <dbReference type="EMBL" id="KNE70059.1"/>
    </source>
</evidence>
<protein>
    <recommendedName>
        <fullName evidence="1">Sm domain-containing protein</fullName>
    </recommendedName>
</protein>
<dbReference type="GO" id="GO:0031417">
    <property type="term" value="C:NatC complex"/>
    <property type="evidence" value="ECO:0007669"/>
    <property type="project" value="InterPro"/>
</dbReference>
<reference evidence="2 3" key="1">
    <citation type="submission" date="2009-11" db="EMBL/GenBank/DDBJ databases">
        <title>Annotation of Allomyces macrogynus ATCC 38327.</title>
        <authorList>
            <consortium name="The Broad Institute Genome Sequencing Platform"/>
            <person name="Russ C."/>
            <person name="Cuomo C."/>
            <person name="Burger G."/>
            <person name="Gray M.W."/>
            <person name="Holland P.W.H."/>
            <person name="King N."/>
            <person name="Lang F.B.F."/>
            <person name="Roger A.J."/>
            <person name="Ruiz-Trillo I."/>
            <person name="Young S.K."/>
            <person name="Zeng Q."/>
            <person name="Gargeya S."/>
            <person name="Fitzgerald M."/>
            <person name="Haas B."/>
            <person name="Abouelleil A."/>
            <person name="Alvarado L."/>
            <person name="Arachchi H.M."/>
            <person name="Berlin A."/>
            <person name="Chapman S.B."/>
            <person name="Gearin G."/>
            <person name="Goldberg J."/>
            <person name="Griggs A."/>
            <person name="Gujja S."/>
            <person name="Hansen M."/>
            <person name="Heiman D."/>
            <person name="Howarth C."/>
            <person name="Larimer J."/>
            <person name="Lui A."/>
            <person name="MacDonald P.J.P."/>
            <person name="McCowen C."/>
            <person name="Montmayeur A."/>
            <person name="Murphy C."/>
            <person name="Neiman D."/>
            <person name="Pearson M."/>
            <person name="Priest M."/>
            <person name="Roberts A."/>
            <person name="Saif S."/>
            <person name="Shea T."/>
            <person name="Sisk P."/>
            <person name="Stolte C."/>
            <person name="Sykes S."/>
            <person name="Wortman J."/>
            <person name="Nusbaum C."/>
            <person name="Birren B."/>
        </authorList>
    </citation>
    <scope>NUCLEOTIDE SEQUENCE [LARGE SCALE GENOMIC DNA]</scope>
    <source>
        <strain evidence="2 3">ATCC 38327</strain>
    </source>
</reference>
<dbReference type="AlphaFoldDB" id="A0A0L0T694"/>
<dbReference type="PANTHER" id="PTHR10701:SF5">
    <property type="entry name" value="N-ALPHA-ACETYLTRANSFERASE 38, NATC AUXILIARY SUBUNIT"/>
    <property type="match status" value="1"/>
</dbReference>
<reference evidence="3" key="2">
    <citation type="submission" date="2009-11" db="EMBL/GenBank/DDBJ databases">
        <title>The Genome Sequence of Allomyces macrogynus strain ATCC 38327.</title>
        <authorList>
            <consortium name="The Broad Institute Genome Sequencing Platform"/>
            <person name="Russ C."/>
            <person name="Cuomo C."/>
            <person name="Shea T."/>
            <person name="Young S.K."/>
            <person name="Zeng Q."/>
            <person name="Koehrsen M."/>
            <person name="Haas B."/>
            <person name="Borodovsky M."/>
            <person name="Guigo R."/>
            <person name="Alvarado L."/>
            <person name="Berlin A."/>
            <person name="Borenstein D."/>
            <person name="Chen Z."/>
            <person name="Engels R."/>
            <person name="Freedman E."/>
            <person name="Gellesch M."/>
            <person name="Goldberg J."/>
            <person name="Griggs A."/>
            <person name="Gujja S."/>
            <person name="Heiman D."/>
            <person name="Hepburn T."/>
            <person name="Howarth C."/>
            <person name="Jen D."/>
            <person name="Larson L."/>
            <person name="Lewis B."/>
            <person name="Mehta T."/>
            <person name="Park D."/>
            <person name="Pearson M."/>
            <person name="Roberts A."/>
            <person name="Saif S."/>
            <person name="Shenoy N."/>
            <person name="Sisk P."/>
            <person name="Stolte C."/>
            <person name="Sykes S."/>
            <person name="Walk T."/>
            <person name="White J."/>
            <person name="Yandava C."/>
            <person name="Burger G."/>
            <person name="Gray M.W."/>
            <person name="Holland P.W.H."/>
            <person name="King N."/>
            <person name="Lang F.B.F."/>
            <person name="Roger A.J."/>
            <person name="Ruiz-Trillo I."/>
            <person name="Lander E."/>
            <person name="Nusbaum C."/>
        </authorList>
    </citation>
    <scope>NUCLEOTIDE SEQUENCE [LARGE SCALE GENOMIC DNA]</scope>
    <source>
        <strain evidence="3">ATCC 38327</strain>
    </source>
</reference>
<proteinExistence type="predicted"/>
<gene>
    <name evidence="2" type="ORF">AMAG_20225</name>
</gene>
<dbReference type="STRING" id="578462.A0A0L0T694"/>
<dbReference type="VEuPathDB" id="FungiDB:AMAG_20225"/>
<keyword evidence="3" id="KW-1185">Reference proteome</keyword>
<dbReference type="InterPro" id="IPR050914">
    <property type="entry name" value="snRNP_SmB/NAA38-like"/>
</dbReference>
<dbReference type="eggNOG" id="KOG3168">
    <property type="taxonomic scope" value="Eukaryota"/>
</dbReference>
<dbReference type="Proteomes" id="UP000054350">
    <property type="component" value="Unassembled WGS sequence"/>
</dbReference>
<dbReference type="SMART" id="SM00651">
    <property type="entry name" value="Sm"/>
    <property type="match status" value="1"/>
</dbReference>
<dbReference type="Pfam" id="PF01423">
    <property type="entry name" value="LSM"/>
    <property type="match status" value="1"/>
</dbReference>
<dbReference type="InterPro" id="IPR001163">
    <property type="entry name" value="Sm_dom_euk/arc"/>
</dbReference>